<accession>A0A517RCL0</accession>
<dbReference type="InterPro" id="IPR020825">
    <property type="entry name" value="Phe-tRNA_synthase-like_B3/B4"/>
</dbReference>
<dbReference type="Pfam" id="PF03147">
    <property type="entry name" value="FDX-ACB"/>
    <property type="match status" value="1"/>
</dbReference>
<feature type="domain" description="FDX-ACB" evidence="17">
    <location>
        <begin position="704"/>
        <end position="818"/>
    </location>
</feature>
<dbReference type="InterPro" id="IPR005147">
    <property type="entry name" value="tRNA_synthase_B5-dom"/>
</dbReference>
<keyword evidence="10 15" id="KW-0694">RNA-binding</keyword>
<dbReference type="InterPro" id="IPR009061">
    <property type="entry name" value="DNA-bd_dom_put_sf"/>
</dbReference>
<dbReference type="HAMAP" id="MF_00283">
    <property type="entry name" value="Phe_tRNA_synth_beta1"/>
    <property type="match status" value="1"/>
</dbReference>
<dbReference type="Gene3D" id="3.30.930.10">
    <property type="entry name" value="Bira Bifunctional Protein, Domain 2"/>
    <property type="match status" value="1"/>
</dbReference>
<proteinExistence type="inferred from homology"/>
<evidence type="ECO:0000256" key="8">
    <source>
        <dbReference type="ARBA" id="ARBA00022840"/>
    </source>
</evidence>
<sequence length="818" mass="90226">MRINTGWLRDYLSEDCKESELLDAFMTVGLEVEEEHDLAQALEPIRVGFIREKKPVGDDGQYFECLVEIDKGKLVTILCATAHPVEIGWGVPVAVAGTKLPSGALISEGKFKGIRSEGMICLDGELGMIAKSTGLQVFKDEAALGESLPSVSPFQESLVEVSVLPNRPDCLGMIGIAREVAAVLDMQLKYPSQRVIQPAAGQSESVAVEIDDASLCSRYACQVFDGVQVRSSPHWLQSRLQTAGLRPINNVVDITNFVMLEWGQPLHAFDFDSLKGNRIEVRRIRKDEKLKLLDETEVDGAEQPLVIADAEKPIALAGIMGGWNSQTTVGSKRILLEAACFDPVCIRTSSRKLRISTDSSYRFERGTDPNDMLSGAFTRAAELLQDAELSEAKPASTITDSYPSVRERTKFALDSDRFSKLLGAEISDEQIKDCLSKLEMTADEGLTISVPTWRVDVNNEVVLAEDVARLLRYDSIVMKPMIATTTKGRISETDGLRTNVAKFLTSNGFLECRTPPLTTEQVAFSFSQWAGDAIQVQNPISKEMTTLRQSLVGSLVEVAERNARRGASSFRFFEIDRTFRQNDDVIDERWMVGGVLGGYVNDSAWVASEKEFDFLRAKGVVENLFSQISVDDITFERDTPAKGYRGEEFAALKHGDQRIGALGRIDLNELGIKDRARVPLYGFELDLSALVQVKSPARMFSGLARTQVIARDISILVPIDLRYAEIEASLEKAFAAAVENLQVEPRKESDAPVALNPKLENVICVDTFTGESIGADAMSLTIRMLFRDDAHTLTSGEAQQLMDYVVKQLNAEHGAVQR</sequence>
<evidence type="ECO:0000256" key="6">
    <source>
        <dbReference type="ARBA" id="ARBA00022723"/>
    </source>
</evidence>
<dbReference type="GO" id="GO:0006432">
    <property type="term" value="P:phenylalanyl-tRNA aminoacylation"/>
    <property type="evidence" value="ECO:0007669"/>
    <property type="project" value="UniProtKB-UniRule"/>
</dbReference>
<dbReference type="SMART" id="SM00873">
    <property type="entry name" value="B3_4"/>
    <property type="match status" value="1"/>
</dbReference>
<feature type="domain" description="TRNA-binding" evidence="16">
    <location>
        <begin position="39"/>
        <end position="149"/>
    </location>
</feature>
<comment type="subcellular location">
    <subcellularLocation>
        <location evidence="1 14">Cytoplasm</location>
    </subcellularLocation>
</comment>
<dbReference type="CDD" id="cd00769">
    <property type="entry name" value="PheRS_beta_core"/>
    <property type="match status" value="1"/>
</dbReference>
<dbReference type="Pfam" id="PF03484">
    <property type="entry name" value="B5"/>
    <property type="match status" value="1"/>
</dbReference>
<organism evidence="19 20">
    <name type="scientific">Gimesia alba</name>
    <dbReference type="NCBI Taxonomy" id="2527973"/>
    <lineage>
        <taxon>Bacteria</taxon>
        <taxon>Pseudomonadati</taxon>
        <taxon>Planctomycetota</taxon>
        <taxon>Planctomycetia</taxon>
        <taxon>Planctomycetales</taxon>
        <taxon>Planctomycetaceae</taxon>
        <taxon>Gimesia</taxon>
    </lineage>
</organism>
<name>A0A517RCL0_9PLAN</name>
<keyword evidence="12 14" id="KW-0030">Aminoacyl-tRNA synthetase</keyword>
<gene>
    <name evidence="14 19" type="primary">pheT</name>
    <name evidence="19" type="ORF">Pan241w_16820</name>
</gene>
<feature type="binding site" evidence="14">
    <location>
        <position position="465"/>
    </location>
    <ligand>
        <name>Mg(2+)</name>
        <dbReference type="ChEBI" id="CHEBI:18420"/>
        <note>shared with alpha subunit</note>
    </ligand>
</feature>
<dbReference type="Gene3D" id="3.30.56.10">
    <property type="match status" value="2"/>
</dbReference>
<dbReference type="InterPro" id="IPR004532">
    <property type="entry name" value="Phe-tRNA-ligase_IIc_bsu_bact"/>
</dbReference>
<keyword evidence="8 14" id="KW-0067">ATP-binding</keyword>
<evidence type="ECO:0000256" key="7">
    <source>
        <dbReference type="ARBA" id="ARBA00022741"/>
    </source>
</evidence>
<keyword evidence="14" id="KW-0963">Cytoplasm</keyword>
<dbReference type="Gene3D" id="3.30.70.380">
    <property type="entry name" value="Ferrodoxin-fold anticodon-binding domain"/>
    <property type="match status" value="1"/>
</dbReference>
<dbReference type="EC" id="6.1.1.20" evidence="14"/>
<dbReference type="SMART" id="SM00896">
    <property type="entry name" value="FDX-ACB"/>
    <property type="match status" value="1"/>
</dbReference>
<evidence type="ECO:0000259" key="18">
    <source>
        <dbReference type="PROSITE" id="PS51483"/>
    </source>
</evidence>
<dbReference type="KEGG" id="gaz:Pan241w_16820"/>
<feature type="binding site" evidence="14">
    <location>
        <position position="466"/>
    </location>
    <ligand>
        <name>Mg(2+)</name>
        <dbReference type="ChEBI" id="CHEBI:18420"/>
        <note>shared with alpha subunit</note>
    </ligand>
</feature>
<dbReference type="InterPro" id="IPR002547">
    <property type="entry name" value="tRNA-bd_dom"/>
</dbReference>
<dbReference type="SUPFAM" id="SSF55681">
    <property type="entry name" value="Class II aaRS and biotin synthetases"/>
    <property type="match status" value="1"/>
</dbReference>
<dbReference type="SUPFAM" id="SSF56037">
    <property type="entry name" value="PheT/TilS domain"/>
    <property type="match status" value="1"/>
</dbReference>
<keyword evidence="5 14" id="KW-0436">Ligase</keyword>
<dbReference type="AlphaFoldDB" id="A0A517RCL0"/>
<comment type="cofactor">
    <cofactor evidence="14">
        <name>Mg(2+)</name>
        <dbReference type="ChEBI" id="CHEBI:18420"/>
    </cofactor>
    <text evidence="14">Binds 2 magnesium ions per tetramer.</text>
</comment>
<dbReference type="PROSITE" id="PS51483">
    <property type="entry name" value="B5"/>
    <property type="match status" value="1"/>
</dbReference>
<evidence type="ECO:0000256" key="13">
    <source>
        <dbReference type="ARBA" id="ARBA00049255"/>
    </source>
</evidence>
<evidence type="ECO:0000256" key="11">
    <source>
        <dbReference type="ARBA" id="ARBA00022917"/>
    </source>
</evidence>
<dbReference type="GO" id="GO:0004826">
    <property type="term" value="F:phenylalanine-tRNA ligase activity"/>
    <property type="evidence" value="ECO:0007669"/>
    <property type="project" value="UniProtKB-UniRule"/>
</dbReference>
<dbReference type="GO" id="GO:0005524">
    <property type="term" value="F:ATP binding"/>
    <property type="evidence" value="ECO:0007669"/>
    <property type="project" value="UniProtKB-UniRule"/>
</dbReference>
<evidence type="ECO:0000259" key="16">
    <source>
        <dbReference type="PROSITE" id="PS50886"/>
    </source>
</evidence>
<evidence type="ECO:0000256" key="14">
    <source>
        <dbReference type="HAMAP-Rule" id="MF_00283"/>
    </source>
</evidence>
<dbReference type="PANTHER" id="PTHR10947">
    <property type="entry name" value="PHENYLALANYL-TRNA SYNTHETASE BETA CHAIN AND LEUCINE-RICH REPEAT-CONTAINING PROTEIN 47"/>
    <property type="match status" value="1"/>
</dbReference>
<dbReference type="SMART" id="SM00874">
    <property type="entry name" value="B5"/>
    <property type="match status" value="1"/>
</dbReference>
<dbReference type="InterPro" id="IPR036690">
    <property type="entry name" value="Fdx_antiC-bd_sf"/>
</dbReference>
<dbReference type="GO" id="GO:0000049">
    <property type="term" value="F:tRNA binding"/>
    <property type="evidence" value="ECO:0007669"/>
    <property type="project" value="UniProtKB-UniRule"/>
</dbReference>
<dbReference type="SUPFAM" id="SSF46955">
    <property type="entry name" value="Putative DNA-binding domain"/>
    <property type="match status" value="1"/>
</dbReference>
<evidence type="ECO:0000256" key="12">
    <source>
        <dbReference type="ARBA" id="ARBA00023146"/>
    </source>
</evidence>
<dbReference type="InterPro" id="IPR045864">
    <property type="entry name" value="aa-tRNA-synth_II/BPL/LPL"/>
</dbReference>
<dbReference type="NCBIfam" id="TIGR00472">
    <property type="entry name" value="pheT_bact"/>
    <property type="match status" value="1"/>
</dbReference>
<evidence type="ECO:0000256" key="5">
    <source>
        <dbReference type="ARBA" id="ARBA00022598"/>
    </source>
</evidence>
<comment type="similarity">
    <text evidence="2 14">Belongs to the phenylalanyl-tRNA synthetase beta subunit family. Type 1 subfamily.</text>
</comment>
<dbReference type="PROSITE" id="PS51447">
    <property type="entry name" value="FDX_ACB"/>
    <property type="match status" value="1"/>
</dbReference>
<feature type="domain" description="B5" evidence="18">
    <location>
        <begin position="406"/>
        <end position="478"/>
    </location>
</feature>
<dbReference type="Pfam" id="PF03483">
    <property type="entry name" value="B3_4"/>
    <property type="match status" value="1"/>
</dbReference>
<dbReference type="Gene3D" id="2.40.50.140">
    <property type="entry name" value="Nucleic acid-binding proteins"/>
    <property type="match status" value="1"/>
</dbReference>
<dbReference type="RefSeq" id="WP_145213509.1">
    <property type="nucleotide sequence ID" value="NZ_CP036269.1"/>
</dbReference>
<reference evidence="19 20" key="1">
    <citation type="submission" date="2019-02" db="EMBL/GenBank/DDBJ databases">
        <title>Deep-cultivation of Planctomycetes and their phenomic and genomic characterization uncovers novel biology.</title>
        <authorList>
            <person name="Wiegand S."/>
            <person name="Jogler M."/>
            <person name="Boedeker C."/>
            <person name="Pinto D."/>
            <person name="Vollmers J."/>
            <person name="Rivas-Marin E."/>
            <person name="Kohn T."/>
            <person name="Peeters S.H."/>
            <person name="Heuer A."/>
            <person name="Rast P."/>
            <person name="Oberbeckmann S."/>
            <person name="Bunk B."/>
            <person name="Jeske O."/>
            <person name="Meyerdierks A."/>
            <person name="Storesund J.E."/>
            <person name="Kallscheuer N."/>
            <person name="Luecker S."/>
            <person name="Lage O.M."/>
            <person name="Pohl T."/>
            <person name="Merkel B.J."/>
            <person name="Hornburger P."/>
            <person name="Mueller R.-W."/>
            <person name="Bruemmer F."/>
            <person name="Labrenz M."/>
            <person name="Spormann A.M."/>
            <person name="Op den Camp H."/>
            <person name="Overmann J."/>
            <person name="Amann R."/>
            <person name="Jetten M.S.M."/>
            <person name="Mascher T."/>
            <person name="Medema M.H."/>
            <person name="Devos D.P."/>
            <person name="Kaster A.-K."/>
            <person name="Ovreas L."/>
            <person name="Rohde M."/>
            <person name="Galperin M.Y."/>
            <person name="Jogler C."/>
        </authorList>
    </citation>
    <scope>NUCLEOTIDE SEQUENCE [LARGE SCALE GENOMIC DNA]</scope>
    <source>
        <strain evidence="19 20">Pan241w</strain>
    </source>
</reference>
<dbReference type="InterPro" id="IPR005146">
    <property type="entry name" value="B3/B4_tRNA-bd"/>
</dbReference>
<keyword evidence="7 14" id="KW-0547">Nucleotide-binding</keyword>
<evidence type="ECO:0000256" key="1">
    <source>
        <dbReference type="ARBA" id="ARBA00004496"/>
    </source>
</evidence>
<keyword evidence="6 14" id="KW-0479">Metal-binding</keyword>
<dbReference type="PANTHER" id="PTHR10947:SF0">
    <property type="entry name" value="PHENYLALANINE--TRNA LIGASE BETA SUBUNIT"/>
    <property type="match status" value="1"/>
</dbReference>
<keyword evidence="9 14" id="KW-0460">Magnesium</keyword>
<dbReference type="Gene3D" id="3.50.40.10">
    <property type="entry name" value="Phenylalanyl-trna Synthetase, Chain B, domain 3"/>
    <property type="match status" value="1"/>
</dbReference>
<keyword evidence="20" id="KW-1185">Reference proteome</keyword>
<dbReference type="EMBL" id="CP036269">
    <property type="protein sequence ID" value="QDT41619.1"/>
    <property type="molecule type" value="Genomic_DNA"/>
</dbReference>
<comment type="subunit">
    <text evidence="3 14">Tetramer of two alpha and two beta subunits.</text>
</comment>
<evidence type="ECO:0000256" key="15">
    <source>
        <dbReference type="PROSITE-ProRule" id="PRU00209"/>
    </source>
</evidence>
<keyword evidence="4 15" id="KW-0820">tRNA-binding</keyword>
<evidence type="ECO:0000256" key="3">
    <source>
        <dbReference type="ARBA" id="ARBA00011209"/>
    </source>
</evidence>
<dbReference type="SUPFAM" id="SSF54991">
    <property type="entry name" value="Anticodon-binding domain of PheRS"/>
    <property type="match status" value="1"/>
</dbReference>
<dbReference type="Pfam" id="PF17759">
    <property type="entry name" value="tRNA_synthFbeta"/>
    <property type="match status" value="1"/>
</dbReference>
<dbReference type="GO" id="GO:0000287">
    <property type="term" value="F:magnesium ion binding"/>
    <property type="evidence" value="ECO:0007669"/>
    <property type="project" value="UniProtKB-UniRule"/>
</dbReference>
<evidence type="ECO:0000313" key="19">
    <source>
        <dbReference type="EMBL" id="QDT41619.1"/>
    </source>
</evidence>
<dbReference type="InterPro" id="IPR045060">
    <property type="entry name" value="Phe-tRNA-ligase_IIc_bsu"/>
</dbReference>
<dbReference type="GO" id="GO:0009328">
    <property type="term" value="C:phenylalanine-tRNA ligase complex"/>
    <property type="evidence" value="ECO:0007669"/>
    <property type="project" value="TreeGrafter"/>
</dbReference>
<dbReference type="InterPro" id="IPR012340">
    <property type="entry name" value="NA-bd_OB-fold"/>
</dbReference>
<dbReference type="Proteomes" id="UP000317171">
    <property type="component" value="Chromosome"/>
</dbReference>
<evidence type="ECO:0000256" key="4">
    <source>
        <dbReference type="ARBA" id="ARBA00022555"/>
    </source>
</evidence>
<dbReference type="PROSITE" id="PS50886">
    <property type="entry name" value="TRBD"/>
    <property type="match status" value="1"/>
</dbReference>
<dbReference type="InterPro" id="IPR005121">
    <property type="entry name" value="Fdx_antiC-bd"/>
</dbReference>
<evidence type="ECO:0000259" key="17">
    <source>
        <dbReference type="PROSITE" id="PS51447"/>
    </source>
</evidence>
<comment type="caution">
    <text evidence="14">Lacks conserved residue(s) required for the propagation of feature annotation.</text>
</comment>
<evidence type="ECO:0000313" key="20">
    <source>
        <dbReference type="Proteomes" id="UP000317171"/>
    </source>
</evidence>
<feature type="binding site" evidence="14">
    <location>
        <position position="456"/>
    </location>
    <ligand>
        <name>Mg(2+)</name>
        <dbReference type="ChEBI" id="CHEBI:18420"/>
        <note>shared with alpha subunit</note>
    </ligand>
</feature>
<dbReference type="OrthoDB" id="9805455at2"/>
<comment type="catalytic activity">
    <reaction evidence="13 14">
        <text>tRNA(Phe) + L-phenylalanine + ATP = L-phenylalanyl-tRNA(Phe) + AMP + diphosphate + H(+)</text>
        <dbReference type="Rhea" id="RHEA:19413"/>
        <dbReference type="Rhea" id="RHEA-COMP:9668"/>
        <dbReference type="Rhea" id="RHEA-COMP:9699"/>
        <dbReference type="ChEBI" id="CHEBI:15378"/>
        <dbReference type="ChEBI" id="CHEBI:30616"/>
        <dbReference type="ChEBI" id="CHEBI:33019"/>
        <dbReference type="ChEBI" id="CHEBI:58095"/>
        <dbReference type="ChEBI" id="CHEBI:78442"/>
        <dbReference type="ChEBI" id="CHEBI:78531"/>
        <dbReference type="ChEBI" id="CHEBI:456215"/>
        <dbReference type="EC" id="6.1.1.20"/>
    </reaction>
</comment>
<keyword evidence="11 14" id="KW-0648">Protein biosynthesis</keyword>
<protein>
    <recommendedName>
        <fullName evidence="14">Phenylalanine--tRNA ligase beta subunit</fullName>
        <ecNumber evidence="14">6.1.1.20</ecNumber>
    </recommendedName>
    <alternativeName>
        <fullName evidence="14">Phenylalanyl-tRNA synthetase beta subunit</fullName>
        <shortName evidence="14">PheRS</shortName>
    </alternativeName>
</protein>
<dbReference type="SUPFAM" id="SSF50249">
    <property type="entry name" value="Nucleic acid-binding proteins"/>
    <property type="match status" value="1"/>
</dbReference>
<evidence type="ECO:0000256" key="10">
    <source>
        <dbReference type="ARBA" id="ARBA00022884"/>
    </source>
</evidence>
<dbReference type="InterPro" id="IPR041616">
    <property type="entry name" value="PheRS_beta_core"/>
</dbReference>
<evidence type="ECO:0000256" key="9">
    <source>
        <dbReference type="ARBA" id="ARBA00022842"/>
    </source>
</evidence>
<evidence type="ECO:0000256" key="2">
    <source>
        <dbReference type="ARBA" id="ARBA00008653"/>
    </source>
</evidence>